<dbReference type="RefSeq" id="WP_003349443.1">
    <property type="nucleotide sequence ID" value="NZ_ADWW01000005.1"/>
</dbReference>
<feature type="transmembrane region" description="Helical" evidence="1">
    <location>
        <begin position="159"/>
        <end position="180"/>
    </location>
</feature>
<proteinExistence type="predicted"/>
<keyword evidence="1" id="KW-0812">Transmembrane</keyword>
<evidence type="ECO:0000313" key="3">
    <source>
        <dbReference type="Proteomes" id="UP000027602"/>
    </source>
</evidence>
<keyword evidence="1" id="KW-0472">Membrane</keyword>
<evidence type="ECO:0000256" key="1">
    <source>
        <dbReference type="SAM" id="Phobius"/>
    </source>
</evidence>
<gene>
    <name evidence="2" type="ORF">BMMGA3_14585</name>
</gene>
<feature type="transmembrane region" description="Helical" evidence="1">
    <location>
        <begin position="7"/>
        <end position="29"/>
    </location>
</feature>
<accession>I3DUB8</accession>
<dbReference type="STRING" id="796606.BMMGA3_14585"/>
<dbReference type="EMBL" id="CP007739">
    <property type="protein sequence ID" value="AIE61275.1"/>
    <property type="molecule type" value="Genomic_DNA"/>
</dbReference>
<dbReference type="KEGG" id="bmet:BMMGA3_14585"/>
<dbReference type="eggNOG" id="ENOG503366B">
    <property type="taxonomic scope" value="Bacteria"/>
</dbReference>
<evidence type="ECO:0000313" key="2">
    <source>
        <dbReference type="EMBL" id="AIE61275.1"/>
    </source>
</evidence>
<sequence>MSIGKKLFFIWIITMFFITFTCALTFLVAQQSLRLGADSLPAQLAKDTAIQLQKGRNAQDSIPPQKVDASKSYDGFVMIYDKNKNLVATSGMFDTKKPAYPKGALDYVSKKGENRITWQPQNGLRFATVAIKSNNYYIVGARSLHETEIIINKITQIVFYAWLACLIFSAAAILVIYAFIKKVYKHQK</sequence>
<organism evidence="2 3">
    <name type="scientific">Bacillus methanolicus (strain MGA3 / ATCC 53907)</name>
    <dbReference type="NCBI Taxonomy" id="796606"/>
    <lineage>
        <taxon>Bacteria</taxon>
        <taxon>Bacillati</taxon>
        <taxon>Bacillota</taxon>
        <taxon>Bacilli</taxon>
        <taxon>Bacillales</taxon>
        <taxon>Bacillaceae</taxon>
        <taxon>Bacillus</taxon>
    </lineage>
</organism>
<keyword evidence="3" id="KW-1185">Reference proteome</keyword>
<keyword evidence="1" id="KW-1133">Transmembrane helix</keyword>
<name>I3DUB8_BACMM</name>
<reference evidence="2 3" key="1">
    <citation type="journal article" date="2015" name="BMC Genomics">
        <title>Transcriptome analysis of thermophilic methylotrophic Bacillus methanolicus MGA3 using RNA-sequencing provides detailed insights into its previously uncharted transcriptional landscape.</title>
        <authorList>
            <person name="Irla M."/>
            <person name="Neshat A."/>
            <person name="Brautaset T."/>
            <person name="Ruckert C."/>
            <person name="Kalinowski J."/>
            <person name="Wendisch V.F."/>
        </authorList>
    </citation>
    <scope>NUCLEOTIDE SEQUENCE [LARGE SCALE GENOMIC DNA]</scope>
    <source>
        <strain evidence="3">MGA3 / ATCC 53907</strain>
    </source>
</reference>
<dbReference type="HOGENOM" id="CLU_1438437_0_0_9"/>
<dbReference type="OrthoDB" id="121450at2"/>
<protein>
    <submittedName>
        <fullName evidence="2">Putative membrane protein</fullName>
    </submittedName>
</protein>
<dbReference type="AlphaFoldDB" id="I3DUB8"/>
<dbReference type="Proteomes" id="UP000027602">
    <property type="component" value="Chromosome"/>
</dbReference>